<dbReference type="KEGG" id="nte:NEUTE1DRAFT142693"/>
<proteinExistence type="predicted"/>
<evidence type="ECO:0000313" key="2">
    <source>
        <dbReference type="Proteomes" id="UP000008065"/>
    </source>
</evidence>
<dbReference type="VEuPathDB" id="FungiDB:NEUTE1DRAFT_142693"/>
<accession>F8MZF2</accession>
<name>F8MZF2_NEUT8</name>
<dbReference type="AlphaFoldDB" id="F8MZF2"/>
<keyword evidence="2" id="KW-1185">Reference proteome</keyword>
<dbReference type="RefSeq" id="XP_009856474.1">
    <property type="nucleotide sequence ID" value="XM_009858172.1"/>
</dbReference>
<protein>
    <submittedName>
        <fullName evidence="1">Uncharacterized protein</fullName>
    </submittedName>
</protein>
<evidence type="ECO:0000313" key="1">
    <source>
        <dbReference type="EMBL" id="EGO52842.1"/>
    </source>
</evidence>
<organism evidence="1 2">
    <name type="scientific">Neurospora tetrasperma (strain FGSC 2508 / ATCC MYA-4615 / P0657)</name>
    <dbReference type="NCBI Taxonomy" id="510951"/>
    <lineage>
        <taxon>Eukaryota</taxon>
        <taxon>Fungi</taxon>
        <taxon>Dikarya</taxon>
        <taxon>Ascomycota</taxon>
        <taxon>Pezizomycotina</taxon>
        <taxon>Sordariomycetes</taxon>
        <taxon>Sordariomycetidae</taxon>
        <taxon>Sordariales</taxon>
        <taxon>Sordariaceae</taxon>
        <taxon>Neurospora</taxon>
    </lineage>
</organism>
<dbReference type="EMBL" id="GL891382">
    <property type="protein sequence ID" value="EGO52842.1"/>
    <property type="molecule type" value="Genomic_DNA"/>
</dbReference>
<reference evidence="2" key="1">
    <citation type="journal article" date="2011" name="Genetics">
        <title>Massive changes in genome architecture accompany the transition to self-fertility in the filamentous fungus Neurospora tetrasperma.</title>
        <authorList>
            <person name="Ellison C.E."/>
            <person name="Stajich J.E."/>
            <person name="Jacobson D.J."/>
            <person name="Natvig D.O."/>
            <person name="Lapidus A."/>
            <person name="Foster B."/>
            <person name="Aerts A."/>
            <person name="Riley R."/>
            <person name="Lindquist E.A."/>
            <person name="Grigoriev I.V."/>
            <person name="Taylor J.W."/>
        </authorList>
    </citation>
    <scope>NUCLEOTIDE SEQUENCE [LARGE SCALE GENOMIC DNA]</scope>
    <source>
        <strain evidence="2">FGSC 2508 / P0657</strain>
    </source>
</reference>
<dbReference type="HOGENOM" id="CLU_3014742_0_0_1"/>
<sequence>MPVLETRVYNPGASPITIIPSAAATAATTPARINPSKYKIASPSLTNLTYIKEKEE</sequence>
<dbReference type="Proteomes" id="UP000008065">
    <property type="component" value="Unassembled WGS sequence"/>
</dbReference>
<gene>
    <name evidence="1" type="ORF">NEUTE1DRAFT_142693</name>
</gene>
<dbReference type="GeneID" id="20826298"/>